<evidence type="ECO:0000313" key="2">
    <source>
        <dbReference type="Proteomes" id="UP001473302"/>
    </source>
</evidence>
<reference evidence="1 2" key="1">
    <citation type="submission" date="2024-04" db="EMBL/GenBank/DDBJ databases">
        <title>genome sequences of Mucor flavus KT1a and Helicostylum pulchrum KT1b strains isolated from the surface of a dry-aged beef.</title>
        <authorList>
            <person name="Toyotome T."/>
            <person name="Hosono M."/>
            <person name="Torimaru M."/>
            <person name="Fukuda K."/>
            <person name="Mikami N."/>
        </authorList>
    </citation>
    <scope>NUCLEOTIDE SEQUENCE [LARGE SCALE GENOMIC DNA]</scope>
    <source>
        <strain evidence="1 2">KT1a</strain>
    </source>
</reference>
<proteinExistence type="predicted"/>
<gene>
    <name evidence="1" type="ORF">MFLAVUS_003540</name>
</gene>
<accession>A0ABP9YTC3</accession>
<name>A0ABP9YTC3_9FUNG</name>
<comment type="caution">
    <text evidence="1">The sequence shown here is derived from an EMBL/GenBank/DDBJ whole genome shotgun (WGS) entry which is preliminary data.</text>
</comment>
<keyword evidence="2" id="KW-1185">Reference proteome</keyword>
<evidence type="ECO:0000313" key="1">
    <source>
        <dbReference type="EMBL" id="GAA5810121.1"/>
    </source>
</evidence>
<dbReference type="Proteomes" id="UP001473302">
    <property type="component" value="Unassembled WGS sequence"/>
</dbReference>
<organism evidence="1 2">
    <name type="scientific">Mucor flavus</name>
    <dbReference type="NCBI Taxonomy" id="439312"/>
    <lineage>
        <taxon>Eukaryota</taxon>
        <taxon>Fungi</taxon>
        <taxon>Fungi incertae sedis</taxon>
        <taxon>Mucoromycota</taxon>
        <taxon>Mucoromycotina</taxon>
        <taxon>Mucoromycetes</taxon>
        <taxon>Mucorales</taxon>
        <taxon>Mucorineae</taxon>
        <taxon>Mucoraceae</taxon>
        <taxon>Mucor</taxon>
    </lineage>
</organism>
<dbReference type="EMBL" id="BAABUK010000006">
    <property type="protein sequence ID" value="GAA5810121.1"/>
    <property type="molecule type" value="Genomic_DNA"/>
</dbReference>
<protein>
    <submittedName>
        <fullName evidence="1">Uncharacterized protein</fullName>
    </submittedName>
</protein>
<sequence length="286" mass="32115">MKDSDGGEYALPSTEDTADNMKSKKRLVVDIVPIDINKKRKTVDDNVTCDHIDLELILKHGPYHNIIDCANCVELDYYCSLLFASAIFLDGRKAILVNTVEVYGHTPLTDPYYERLLNGKEATTTTLPPQTNLRSEDVFVTVKKEDNSRKLIISTKSMNALVTSSIRIDREVEPEVGSSTMQFNPSIDTKIYILQSQLDAAKNILSLETVNCLYPQDILSQLRQVRSNFITRNGYMTLCASSTLTNYHNLKPYTIWTVNDYDDTSTSPLAAKTGSQPFQLIAKSNL</sequence>